<reference evidence="8" key="1">
    <citation type="submission" date="2025-08" db="UniProtKB">
        <authorList>
            <consortium name="RefSeq"/>
        </authorList>
    </citation>
    <scope>IDENTIFICATION</scope>
    <source>
        <strain evidence="8">Airmid</strain>
    </source>
</reference>
<evidence type="ECO:0000313" key="8">
    <source>
        <dbReference type="RefSeq" id="XP_027202181.1"/>
    </source>
</evidence>
<dbReference type="GO" id="GO:0030515">
    <property type="term" value="F:snoRNA binding"/>
    <property type="evidence" value="ECO:0007669"/>
    <property type="project" value="InterPro"/>
</dbReference>
<keyword evidence="3" id="KW-0690">Ribosome biogenesis</keyword>
<organism evidence="7 8">
    <name type="scientific">Dermatophagoides pteronyssinus</name>
    <name type="common">European house dust mite</name>
    <dbReference type="NCBI Taxonomy" id="6956"/>
    <lineage>
        <taxon>Eukaryota</taxon>
        <taxon>Metazoa</taxon>
        <taxon>Ecdysozoa</taxon>
        <taxon>Arthropoda</taxon>
        <taxon>Chelicerata</taxon>
        <taxon>Arachnida</taxon>
        <taxon>Acari</taxon>
        <taxon>Acariformes</taxon>
        <taxon>Sarcoptiformes</taxon>
        <taxon>Astigmata</taxon>
        <taxon>Psoroptidia</taxon>
        <taxon>Analgoidea</taxon>
        <taxon>Pyroglyphidae</taxon>
        <taxon>Dermatophagoidinae</taxon>
        <taxon>Dermatophagoides</taxon>
    </lineage>
</organism>
<dbReference type="SUPFAM" id="SSF89124">
    <property type="entry name" value="Nop domain"/>
    <property type="match status" value="1"/>
</dbReference>
<dbReference type="GO" id="GO:0032040">
    <property type="term" value="C:small-subunit processome"/>
    <property type="evidence" value="ECO:0007669"/>
    <property type="project" value="InterPro"/>
</dbReference>
<evidence type="ECO:0000256" key="1">
    <source>
        <dbReference type="ARBA" id="ARBA00004604"/>
    </source>
</evidence>
<dbReference type="Pfam" id="PF01798">
    <property type="entry name" value="Nop"/>
    <property type="match status" value="1"/>
</dbReference>
<dbReference type="Proteomes" id="UP000515146">
    <property type="component" value="Unplaced"/>
</dbReference>
<evidence type="ECO:0000256" key="3">
    <source>
        <dbReference type="ARBA" id="ARBA00022517"/>
    </source>
</evidence>
<evidence type="ECO:0000256" key="2">
    <source>
        <dbReference type="ARBA" id="ARBA00009211"/>
    </source>
</evidence>
<dbReference type="AlphaFoldDB" id="A0A6P6YB36"/>
<dbReference type="RefSeq" id="XP_027202181.1">
    <property type="nucleotide sequence ID" value="XM_027346380.1"/>
</dbReference>
<dbReference type="GO" id="GO:0042254">
    <property type="term" value="P:ribosome biogenesis"/>
    <property type="evidence" value="ECO:0007669"/>
    <property type="project" value="UniProtKB-KW"/>
</dbReference>
<evidence type="ECO:0000259" key="6">
    <source>
        <dbReference type="PROSITE" id="PS51358"/>
    </source>
</evidence>
<dbReference type="InterPro" id="IPR036070">
    <property type="entry name" value="Nop_dom_sf"/>
</dbReference>
<protein>
    <recommendedName>
        <fullName evidence="5">Nucleolar protein 56</fullName>
    </recommendedName>
</protein>
<dbReference type="Pfam" id="PF08156">
    <property type="entry name" value="NOP5NT"/>
    <property type="match status" value="1"/>
</dbReference>
<dbReference type="FunFam" id="1.10.246.90:FF:000005">
    <property type="entry name" value="Nucleolar protein 5, putative"/>
    <property type="match status" value="1"/>
</dbReference>
<dbReference type="InterPro" id="IPR042239">
    <property type="entry name" value="Nop_C"/>
</dbReference>
<dbReference type="PANTHER" id="PTHR10894">
    <property type="entry name" value="NUCLEOLAR PROTEIN 5 NUCLEOLAR PROTEIN NOP5 NOP58"/>
    <property type="match status" value="1"/>
</dbReference>
<name>A0A6P6YB36_DERPT</name>
<dbReference type="PROSITE" id="PS51358">
    <property type="entry name" value="NOP"/>
    <property type="match status" value="1"/>
</dbReference>
<dbReference type="SMART" id="SM00931">
    <property type="entry name" value="NOSIC"/>
    <property type="match status" value="1"/>
</dbReference>
<comment type="similarity">
    <text evidence="2">Belongs to the NOP5/NOP56 family.</text>
</comment>
<dbReference type="OrthoDB" id="6780543at2759"/>
<feature type="domain" description="Nop" evidence="6">
    <location>
        <begin position="294"/>
        <end position="411"/>
    </location>
</feature>
<dbReference type="InterPro" id="IPR012976">
    <property type="entry name" value="NOSIC"/>
</dbReference>
<evidence type="ECO:0000313" key="7">
    <source>
        <dbReference type="Proteomes" id="UP000515146"/>
    </source>
</evidence>
<dbReference type="InterPro" id="IPR002687">
    <property type="entry name" value="Nop_dom"/>
</dbReference>
<comment type="subcellular location">
    <subcellularLocation>
        <location evidence="1">Nucleus</location>
        <location evidence="1">Nucleolus</location>
    </subcellularLocation>
</comment>
<dbReference type="KEGG" id="dpte:113796141"/>
<evidence type="ECO:0000256" key="4">
    <source>
        <dbReference type="ARBA" id="ARBA00023242"/>
    </source>
</evidence>
<sequence length="438" mass="49375">MSKSSNNNLYLLVESAAGYCIVYVKHFNNINIENFTSEFEDVSKFLSVVKPKSFLPFNTAEKALNNALAIANGEITDELKNFLSIVLPNHDCKLGVIDVELARNLAKQNYCNVVHNEDIFELMRWARFYFCKLVDNLTKENLHQFQLGLGHSFSRNKIASDPAKQDKNCTQAMATLDLCDRLINRFYMRLKEWYGWHFPELVDILSDYVKYAQSVLVIGNKDEFEWEPMNEHLLNIVADETVYHQIHKAAQLSIGYEINELDLSNMKQVAKQLAKWASVRSELNNYFSNTMNKVAPNLTNLIGENLAAKLITHAGSICGLAKAPASTIQILGSEKALFRALKNRGPTPKFGMLYASNFISTASPQNKGKISRVLANKVALASRMDAFGEETGLYGVAFKNQIKDRMKYITNGDIPPRNVDVMSETMKKIASKQNSSQA</sequence>
<dbReference type="PANTHER" id="PTHR10894:SF0">
    <property type="entry name" value="NUCLEOLAR PROTEIN 56"/>
    <property type="match status" value="1"/>
</dbReference>
<accession>A0A6P6YB36</accession>
<dbReference type="InParanoid" id="A0A6P6YB36"/>
<proteinExistence type="inferred from homology"/>
<evidence type="ECO:0000256" key="5">
    <source>
        <dbReference type="ARBA" id="ARBA00040742"/>
    </source>
</evidence>
<keyword evidence="7" id="KW-1185">Reference proteome</keyword>
<dbReference type="Gene3D" id="1.10.287.4070">
    <property type="match status" value="1"/>
</dbReference>
<dbReference type="InterPro" id="IPR045056">
    <property type="entry name" value="Nop56/Nop58"/>
</dbReference>
<dbReference type="GO" id="GO:0031428">
    <property type="term" value="C:box C/D methylation guide snoRNP complex"/>
    <property type="evidence" value="ECO:0007669"/>
    <property type="project" value="InterPro"/>
</dbReference>
<dbReference type="Gene3D" id="1.10.246.90">
    <property type="entry name" value="Nop domain"/>
    <property type="match status" value="1"/>
</dbReference>
<keyword evidence="4" id="KW-0539">Nucleus</keyword>
<gene>
    <name evidence="8" type="primary">LOC113796141</name>
</gene>
<dbReference type="InterPro" id="IPR012974">
    <property type="entry name" value="NOP58/56_N"/>
</dbReference>